<dbReference type="OrthoDB" id="1723750at2759"/>
<dbReference type="Gene3D" id="3.40.50.150">
    <property type="entry name" value="Vaccinia Virus protein VP39"/>
    <property type="match status" value="1"/>
</dbReference>
<comment type="subcellular location">
    <subcellularLocation>
        <location evidence="2">Cytoplasm</location>
    </subcellularLocation>
    <subcellularLocation>
        <location evidence="1">Nucleus</location>
    </subcellularLocation>
</comment>
<dbReference type="AlphaFoldDB" id="A0A2N1JFC2"/>
<dbReference type="InterPro" id="IPR019410">
    <property type="entry name" value="Methyltransf_16"/>
</dbReference>
<dbReference type="PANTHER" id="PTHR14614:SF39">
    <property type="entry name" value="HISTIDINE PROTEIN METHYLTRANSFERASE 1 HOMOLOG"/>
    <property type="match status" value="1"/>
</dbReference>
<evidence type="ECO:0000256" key="10">
    <source>
        <dbReference type="SAM" id="MobiDB-lite"/>
    </source>
</evidence>
<dbReference type="GO" id="GO:0005737">
    <property type="term" value="C:cytoplasm"/>
    <property type="evidence" value="ECO:0007669"/>
    <property type="project" value="UniProtKB-SubCell"/>
</dbReference>
<proteinExistence type="inferred from homology"/>
<evidence type="ECO:0000256" key="6">
    <source>
        <dbReference type="ARBA" id="ARBA00022679"/>
    </source>
</evidence>
<keyword evidence="12" id="KW-1185">Reference proteome</keyword>
<keyword evidence="4" id="KW-0963">Cytoplasm</keyword>
<dbReference type="Proteomes" id="UP000232875">
    <property type="component" value="Unassembled WGS sequence"/>
</dbReference>
<evidence type="ECO:0000313" key="12">
    <source>
        <dbReference type="Proteomes" id="UP000232875"/>
    </source>
</evidence>
<protein>
    <recommendedName>
        <fullName evidence="3">protein-histidine N-methyltransferase</fullName>
        <ecNumber evidence="3">2.1.1.85</ecNumber>
    </recommendedName>
</protein>
<dbReference type="GO" id="GO:0005634">
    <property type="term" value="C:nucleus"/>
    <property type="evidence" value="ECO:0007669"/>
    <property type="project" value="UniProtKB-SubCell"/>
</dbReference>
<feature type="region of interest" description="Disordered" evidence="10">
    <location>
        <begin position="1"/>
        <end position="20"/>
    </location>
</feature>
<dbReference type="PANTHER" id="PTHR14614">
    <property type="entry name" value="HEPATOCELLULAR CARCINOMA-ASSOCIATED ANTIGEN"/>
    <property type="match status" value="1"/>
</dbReference>
<organism evidence="11 12">
    <name type="scientific">Malassezia vespertilionis</name>
    <dbReference type="NCBI Taxonomy" id="2020962"/>
    <lineage>
        <taxon>Eukaryota</taxon>
        <taxon>Fungi</taxon>
        <taxon>Dikarya</taxon>
        <taxon>Basidiomycota</taxon>
        <taxon>Ustilaginomycotina</taxon>
        <taxon>Malasseziomycetes</taxon>
        <taxon>Malasseziales</taxon>
        <taxon>Malasseziaceae</taxon>
        <taxon>Malassezia</taxon>
    </lineage>
</organism>
<reference evidence="11 12" key="1">
    <citation type="submission" date="2017-10" db="EMBL/GenBank/DDBJ databases">
        <title>A novel species of cold-tolerant Malassezia isolated from bats.</title>
        <authorList>
            <person name="Lorch J.M."/>
            <person name="Palmer J.M."/>
            <person name="Vanderwolf K.J."/>
            <person name="Schmidt K.Z."/>
            <person name="Verant M.L."/>
            <person name="Weller T.J."/>
            <person name="Blehert D.S."/>
        </authorList>
    </citation>
    <scope>NUCLEOTIDE SEQUENCE [LARGE SCALE GENOMIC DNA]</scope>
    <source>
        <strain evidence="11 12">NWHC:44797-103</strain>
    </source>
</reference>
<dbReference type="InterPro" id="IPR029063">
    <property type="entry name" value="SAM-dependent_MTases_sf"/>
</dbReference>
<keyword evidence="7" id="KW-0949">S-adenosyl-L-methionine</keyword>
<dbReference type="EMBL" id="KZ454988">
    <property type="protein sequence ID" value="PKI85257.1"/>
    <property type="molecule type" value="Genomic_DNA"/>
</dbReference>
<comment type="similarity">
    <text evidence="9">Belongs to the methyltransferase superfamily. METTL18 family.</text>
</comment>
<evidence type="ECO:0000313" key="11">
    <source>
        <dbReference type="EMBL" id="PKI85257.1"/>
    </source>
</evidence>
<evidence type="ECO:0000256" key="5">
    <source>
        <dbReference type="ARBA" id="ARBA00022603"/>
    </source>
</evidence>
<evidence type="ECO:0000256" key="8">
    <source>
        <dbReference type="ARBA" id="ARBA00023242"/>
    </source>
</evidence>
<dbReference type="GO" id="GO:0032259">
    <property type="term" value="P:methylation"/>
    <property type="evidence" value="ECO:0007669"/>
    <property type="project" value="UniProtKB-KW"/>
</dbReference>
<gene>
    <name evidence="11" type="ORF">MVES_000967</name>
</gene>
<keyword evidence="8" id="KW-0539">Nucleus</keyword>
<evidence type="ECO:0000256" key="4">
    <source>
        <dbReference type="ARBA" id="ARBA00022490"/>
    </source>
</evidence>
<accession>A0A2N1JFC2</accession>
<evidence type="ECO:0000256" key="1">
    <source>
        <dbReference type="ARBA" id="ARBA00004123"/>
    </source>
</evidence>
<evidence type="ECO:0000256" key="9">
    <source>
        <dbReference type="ARBA" id="ARBA00038126"/>
    </source>
</evidence>
<evidence type="ECO:0000256" key="3">
    <source>
        <dbReference type="ARBA" id="ARBA00012533"/>
    </source>
</evidence>
<dbReference type="GO" id="GO:0018064">
    <property type="term" value="F:protein-L-histidine N-tele-methyltransferase activity"/>
    <property type="evidence" value="ECO:0007669"/>
    <property type="project" value="UniProtKB-EC"/>
</dbReference>
<dbReference type="STRING" id="2020962.A0A2N1JFC2"/>
<evidence type="ECO:0000256" key="7">
    <source>
        <dbReference type="ARBA" id="ARBA00022691"/>
    </source>
</evidence>
<sequence>MSFSFGFAEEGAGDTGVPAVDTQDMQSMQQIHAQQEDISDLQRAQLPDKISYSPLMMRVGNKDIAVPRRDLFDESVGVVAAEENCDLVPGVYEGGLKTWECAQDLVAQLARTSCAYAKQDTVWPLGKHIAEIGCGTAIPSCFLLRTLLDIPKDHVPEGLHTVMDLCDYNHQVLVLVVYPNLLLTWYFSPEGPGANDAHCASTPGDIELDNQVLDAFETSLKQRHIHLRFFSGGWSTLDLRVNGSTKADIVISSETVYSLASLPSLYRIMREISWPTAQDAPHPGLSPNTTLCLVAAKVLYFGVGGGIDAFIRKIEQDHGWAA</sequence>
<dbReference type="EC" id="2.1.1.85" evidence="3"/>
<keyword evidence="6" id="KW-0808">Transferase</keyword>
<name>A0A2N1JFC2_9BASI</name>
<evidence type="ECO:0000256" key="2">
    <source>
        <dbReference type="ARBA" id="ARBA00004496"/>
    </source>
</evidence>
<keyword evidence="5" id="KW-0489">Methyltransferase</keyword>